<name>A0ACD3VLV5_9BRAD</name>
<dbReference type="EMBL" id="CP088283">
    <property type="protein sequence ID" value="UGY07461.1"/>
    <property type="molecule type" value="Genomic_DNA"/>
</dbReference>
<dbReference type="Proteomes" id="UP000692816">
    <property type="component" value="Plasmid pBq12S5"/>
</dbReference>
<evidence type="ECO:0000313" key="1">
    <source>
        <dbReference type="EMBL" id="UGY07461.1"/>
    </source>
</evidence>
<geneLocation type="plasmid" evidence="1 2">
    <name>pBq12S5</name>
</geneLocation>
<evidence type="ECO:0000313" key="2">
    <source>
        <dbReference type="Proteomes" id="UP000692816"/>
    </source>
</evidence>
<gene>
    <name evidence="1" type="ORF">J4P68_0040530</name>
</gene>
<sequence length="197" mass="21917">MESGAIQRYAASGRDGNDARFQLERARCQAQKLADARSLAFKATSSAYRSNSEKMTGKVNANQLVEMLNLKRWNVDGWHVLQPRSQGYLILDTLRRYMKSADAELAPIHVPHHGSVLAAPQANRTVDEERSDLTISTAHKAKGREWSTVRLMDDFLRSQPGKPTSGPDPAEVRLFYVALTCAKEAVEVPPTVLSLIR</sequence>
<proteinExistence type="predicted"/>
<keyword evidence="2" id="KW-1185">Reference proteome</keyword>
<accession>A0ACD3VLV5</accession>
<organism evidence="1 2">
    <name type="scientific">Bradyrhizobium quebecense</name>
    <dbReference type="NCBI Taxonomy" id="2748629"/>
    <lineage>
        <taxon>Bacteria</taxon>
        <taxon>Pseudomonadati</taxon>
        <taxon>Pseudomonadota</taxon>
        <taxon>Alphaproteobacteria</taxon>
        <taxon>Hyphomicrobiales</taxon>
        <taxon>Nitrobacteraceae</taxon>
        <taxon>Bradyrhizobium</taxon>
    </lineage>
</organism>
<protein>
    <submittedName>
        <fullName evidence="1">Uncharacterized protein</fullName>
    </submittedName>
</protein>
<keyword evidence="1" id="KW-0614">Plasmid</keyword>
<reference evidence="1 2" key="1">
    <citation type="journal article" date="2021" name="Int. J. Syst. Evol. Microbiol.">
        <title>Bradyrhizobium septentrionale sp. nov. (sv. septentrionale) and Bradyrhizobium quebecense sp. nov. (sv. septentrionale) associated with legumes native to Canada possess rearranged symbiosis genes and numerous insertion sequences.</title>
        <authorList>
            <person name="Bromfield E.S.P."/>
            <person name="Cloutier S."/>
        </authorList>
    </citation>
    <scope>NUCLEOTIDE SEQUENCE [LARGE SCALE GENOMIC DNA]</scope>
    <source>
        <strain evidence="1 2">12S5</strain>
    </source>
</reference>